<proteinExistence type="predicted"/>
<accession>A0A926NDL4</accession>
<evidence type="ECO:0000313" key="2">
    <source>
        <dbReference type="EMBL" id="MBD1371508.1"/>
    </source>
</evidence>
<reference evidence="3" key="1">
    <citation type="submission" date="2022-10" db="EMBL/GenBank/DDBJ databases">
        <title>A novel bacterium of genus Hazenella, isolated from South China Sea.</title>
        <authorList>
            <person name="Huang H."/>
            <person name="Mo K."/>
            <person name="Hu Y."/>
        </authorList>
    </citation>
    <scope>NUCLEOTIDE SEQUENCE [LARGE SCALE GENOMIC DNA]</scope>
    <source>
        <strain evidence="3">IB182357</strain>
    </source>
</reference>
<dbReference type="Proteomes" id="UP000661691">
    <property type="component" value="Unassembled WGS sequence"/>
</dbReference>
<sequence length="57" mass="7073">MDSNEKLPADKRRELNRQYREGEISKKQLMEKMKNGWFDRERLSLREKFDKLDKKQT</sequence>
<evidence type="ECO:0000256" key="1">
    <source>
        <dbReference type="SAM" id="MobiDB-lite"/>
    </source>
</evidence>
<organism evidence="2 3">
    <name type="scientific">Polycladospora coralii</name>
    <dbReference type="NCBI Taxonomy" id="2771432"/>
    <lineage>
        <taxon>Bacteria</taxon>
        <taxon>Bacillati</taxon>
        <taxon>Bacillota</taxon>
        <taxon>Bacilli</taxon>
        <taxon>Bacillales</taxon>
        <taxon>Thermoactinomycetaceae</taxon>
        <taxon>Polycladospora</taxon>
    </lineage>
</organism>
<keyword evidence="3" id="KW-1185">Reference proteome</keyword>
<name>A0A926NDL4_9BACL</name>
<feature type="region of interest" description="Disordered" evidence="1">
    <location>
        <begin position="1"/>
        <end position="20"/>
    </location>
</feature>
<dbReference type="RefSeq" id="WP_191138158.1">
    <property type="nucleotide sequence ID" value="NZ_JACXAG020000001.1"/>
</dbReference>
<gene>
    <name evidence="2" type="ORF">IC620_03950</name>
</gene>
<evidence type="ECO:0000313" key="3">
    <source>
        <dbReference type="Proteomes" id="UP000661691"/>
    </source>
</evidence>
<comment type="caution">
    <text evidence="2">The sequence shown here is derived from an EMBL/GenBank/DDBJ whole genome shotgun (WGS) entry which is preliminary data.</text>
</comment>
<dbReference type="EMBL" id="JACXAH010000004">
    <property type="protein sequence ID" value="MBD1371508.1"/>
    <property type="molecule type" value="Genomic_DNA"/>
</dbReference>
<protein>
    <submittedName>
        <fullName evidence="2">Uncharacterized protein</fullName>
    </submittedName>
</protein>
<dbReference type="AlphaFoldDB" id="A0A926NDL4"/>